<accession>A0ABV4TZG7</accession>
<evidence type="ECO:0000256" key="4">
    <source>
        <dbReference type="ARBA" id="ARBA00022723"/>
    </source>
</evidence>
<dbReference type="Pfam" id="PF00570">
    <property type="entry name" value="HRDC"/>
    <property type="match status" value="1"/>
</dbReference>
<evidence type="ECO:0000256" key="7">
    <source>
        <dbReference type="ARBA" id="ARBA00022801"/>
    </source>
</evidence>
<dbReference type="PROSITE" id="PS50967">
    <property type="entry name" value="HRDC"/>
    <property type="match status" value="1"/>
</dbReference>
<evidence type="ECO:0000256" key="3">
    <source>
        <dbReference type="ARBA" id="ARBA00005446"/>
    </source>
</evidence>
<comment type="similarity">
    <text evidence="3">Belongs to the helicase family. RecQ subfamily.</text>
</comment>
<dbReference type="InterPro" id="IPR006293">
    <property type="entry name" value="DNA_helicase_ATP-dep_RecQ_bac"/>
</dbReference>
<keyword evidence="6" id="KW-0227">DNA damage</keyword>
<dbReference type="CDD" id="cd17920">
    <property type="entry name" value="DEXHc_RecQ"/>
    <property type="match status" value="1"/>
</dbReference>
<keyword evidence="21" id="KW-1185">Reference proteome</keyword>
<dbReference type="SUPFAM" id="SSF52540">
    <property type="entry name" value="P-loop containing nucleoside triphosphate hydrolases"/>
    <property type="match status" value="2"/>
</dbReference>
<dbReference type="InterPro" id="IPR044876">
    <property type="entry name" value="HRDC_dom_sf"/>
</dbReference>
<evidence type="ECO:0000313" key="20">
    <source>
        <dbReference type="EMBL" id="MFA9461994.1"/>
    </source>
</evidence>
<evidence type="ECO:0000256" key="9">
    <source>
        <dbReference type="ARBA" id="ARBA00022833"/>
    </source>
</evidence>
<comment type="cofactor">
    <cofactor evidence="2">
        <name>Zn(2+)</name>
        <dbReference type="ChEBI" id="CHEBI:29105"/>
    </cofactor>
</comment>
<keyword evidence="10" id="KW-0067">ATP-binding</keyword>
<evidence type="ECO:0000256" key="16">
    <source>
        <dbReference type="NCBIfam" id="TIGR01389"/>
    </source>
</evidence>
<dbReference type="RefSeq" id="WP_373656783.1">
    <property type="nucleotide sequence ID" value="NZ_JBGUAW010000010.1"/>
</dbReference>
<dbReference type="Gene3D" id="3.40.50.300">
    <property type="entry name" value="P-loop containing nucleotide triphosphate hydrolases"/>
    <property type="match status" value="2"/>
</dbReference>
<dbReference type="PANTHER" id="PTHR13710">
    <property type="entry name" value="DNA HELICASE RECQ FAMILY MEMBER"/>
    <property type="match status" value="1"/>
</dbReference>
<keyword evidence="4" id="KW-0479">Metal-binding</keyword>
<dbReference type="NCBIfam" id="TIGR01389">
    <property type="entry name" value="recQ"/>
    <property type="match status" value="1"/>
</dbReference>
<feature type="domain" description="Helicase ATP-binding" evidence="18">
    <location>
        <begin position="26"/>
        <end position="194"/>
    </location>
</feature>
<name>A0ABV4TZG7_9GAMM</name>
<evidence type="ECO:0000259" key="18">
    <source>
        <dbReference type="PROSITE" id="PS51192"/>
    </source>
</evidence>
<keyword evidence="11" id="KW-0238">DNA-binding</keyword>
<protein>
    <recommendedName>
        <fullName evidence="16">DNA helicase RecQ</fullName>
        <ecNumber evidence="16">5.6.2.4</ecNumber>
    </recommendedName>
</protein>
<evidence type="ECO:0000313" key="21">
    <source>
        <dbReference type="Proteomes" id="UP001575181"/>
    </source>
</evidence>
<keyword evidence="9" id="KW-0862">Zinc</keyword>
<gene>
    <name evidence="20" type="primary">recQ</name>
    <name evidence="20" type="ORF">ACERLL_14310</name>
</gene>
<dbReference type="Pfam" id="PF00271">
    <property type="entry name" value="Helicase_C"/>
    <property type="match status" value="1"/>
</dbReference>
<evidence type="ECO:0000256" key="2">
    <source>
        <dbReference type="ARBA" id="ARBA00001947"/>
    </source>
</evidence>
<evidence type="ECO:0000256" key="13">
    <source>
        <dbReference type="ARBA" id="ARBA00023204"/>
    </source>
</evidence>
<dbReference type="Pfam" id="PF09382">
    <property type="entry name" value="RQC"/>
    <property type="match status" value="1"/>
</dbReference>
<keyword evidence="8 20" id="KW-0347">Helicase</keyword>
<dbReference type="InterPro" id="IPR010997">
    <property type="entry name" value="HRDC-like_sf"/>
</dbReference>
<dbReference type="SMART" id="SM00487">
    <property type="entry name" value="DEXDc"/>
    <property type="match status" value="1"/>
</dbReference>
<dbReference type="InterPro" id="IPR002121">
    <property type="entry name" value="HRDC_dom"/>
</dbReference>
<dbReference type="PROSITE" id="PS51192">
    <property type="entry name" value="HELICASE_ATP_BIND_1"/>
    <property type="match status" value="1"/>
</dbReference>
<dbReference type="InterPro" id="IPR004589">
    <property type="entry name" value="DNA_helicase_ATP-dep_RecQ"/>
</dbReference>
<dbReference type="InterPro" id="IPR018982">
    <property type="entry name" value="RQC_domain"/>
</dbReference>
<evidence type="ECO:0000256" key="15">
    <source>
        <dbReference type="ARBA" id="ARBA00034617"/>
    </source>
</evidence>
<dbReference type="InterPro" id="IPR001650">
    <property type="entry name" value="Helicase_C-like"/>
</dbReference>
<comment type="catalytic activity">
    <reaction evidence="15">
        <text>Couples ATP hydrolysis with the unwinding of duplex DNA by translocating in the 3'-5' direction.</text>
        <dbReference type="EC" id="5.6.2.4"/>
    </reaction>
</comment>
<dbReference type="Gene3D" id="1.10.10.10">
    <property type="entry name" value="Winged helix-like DNA-binding domain superfamily/Winged helix DNA-binding domain"/>
    <property type="match status" value="1"/>
</dbReference>
<evidence type="ECO:0000256" key="5">
    <source>
        <dbReference type="ARBA" id="ARBA00022741"/>
    </source>
</evidence>
<dbReference type="InterPro" id="IPR036388">
    <property type="entry name" value="WH-like_DNA-bd_sf"/>
</dbReference>
<dbReference type="GO" id="GO:0004386">
    <property type="term" value="F:helicase activity"/>
    <property type="evidence" value="ECO:0007669"/>
    <property type="project" value="UniProtKB-KW"/>
</dbReference>
<sequence>MADPARHVLQSIFGFGEFRPLQGEVIDHLMEGGDALVILPTGGGKSLCYQVPAIARKGVGIVVSPLIALMGDQVAALRQAGVNAAYLNSTLDPAEAQAVESALVAGELDLLYIAPERLNAPRTLALLERAPLALFAIDEAHCVSQWGHDFRPDYIQLSVLKERFPAVPMAALTATADEPTRREIAERLGLDRGQWFIGGFDRPNIRYRIDQADGRPRERLLRFIQEEHPEESGIVYCLSRKRVEEVAAWLAERGPTALPYHAGLSAEERALNQRRFVNEEGVVIVATIAFGMGIDKPDVRFVAHLNLPKSIEAYYQETGRAGRDGLPADAWMLYGLQDVITLRQMVDTSEAAEARKRVERQKLEAMLGLCELTTCRRQALLRYFGDELPEPCGNCDTCLSPPETWDATVAAQKALSCVHRTGQRFGVGYLTDVLLGKEGERLRRFGHHRVSTFGIGNELNATQWKGLYRQLLARGLLAVDPEGNGGLRLTEASRPVLRGETTLHLRREARAARAASGKRKGIRFDAPEDHALWEALRDCRRAVAEERGIAPFMVFHDATLQEMVRMRPTSVGHFAELPGVGEHKLDEFAQDFLAVLRAHAG</sequence>
<dbReference type="CDD" id="cd18794">
    <property type="entry name" value="SF2_C_RecQ"/>
    <property type="match status" value="1"/>
</dbReference>
<feature type="domain" description="Helicase C-terminal" evidence="19">
    <location>
        <begin position="216"/>
        <end position="364"/>
    </location>
</feature>
<feature type="domain" description="HRDC" evidence="17">
    <location>
        <begin position="526"/>
        <end position="601"/>
    </location>
</feature>
<dbReference type="SMART" id="SM00956">
    <property type="entry name" value="RQC"/>
    <property type="match status" value="1"/>
</dbReference>
<comment type="cofactor">
    <cofactor evidence="1">
        <name>Mg(2+)</name>
        <dbReference type="ChEBI" id="CHEBI:18420"/>
    </cofactor>
</comment>
<dbReference type="EMBL" id="JBGUAW010000010">
    <property type="protein sequence ID" value="MFA9461994.1"/>
    <property type="molecule type" value="Genomic_DNA"/>
</dbReference>
<evidence type="ECO:0000256" key="12">
    <source>
        <dbReference type="ARBA" id="ARBA00023172"/>
    </source>
</evidence>
<dbReference type="PANTHER" id="PTHR13710:SF105">
    <property type="entry name" value="ATP-DEPENDENT DNA HELICASE Q1"/>
    <property type="match status" value="1"/>
</dbReference>
<keyword evidence="13" id="KW-0234">DNA repair</keyword>
<dbReference type="Proteomes" id="UP001575181">
    <property type="component" value="Unassembled WGS sequence"/>
</dbReference>
<evidence type="ECO:0000256" key="6">
    <source>
        <dbReference type="ARBA" id="ARBA00022763"/>
    </source>
</evidence>
<dbReference type="SMART" id="SM00490">
    <property type="entry name" value="HELICc"/>
    <property type="match status" value="1"/>
</dbReference>
<evidence type="ECO:0000256" key="10">
    <source>
        <dbReference type="ARBA" id="ARBA00022840"/>
    </source>
</evidence>
<comment type="caution">
    <text evidence="20">The sequence shown here is derived from an EMBL/GenBank/DDBJ whole genome shotgun (WGS) entry which is preliminary data.</text>
</comment>
<keyword evidence="12" id="KW-0233">DNA recombination</keyword>
<evidence type="ECO:0000256" key="1">
    <source>
        <dbReference type="ARBA" id="ARBA00001946"/>
    </source>
</evidence>
<organism evidence="20 21">
    <name type="scientific">Thiohalorhabdus methylotrophus</name>
    <dbReference type="NCBI Taxonomy" id="3242694"/>
    <lineage>
        <taxon>Bacteria</taxon>
        <taxon>Pseudomonadati</taxon>
        <taxon>Pseudomonadota</taxon>
        <taxon>Gammaproteobacteria</taxon>
        <taxon>Thiohalorhabdales</taxon>
        <taxon>Thiohalorhabdaceae</taxon>
        <taxon>Thiohalorhabdus</taxon>
    </lineage>
</organism>
<dbReference type="Pfam" id="PF00270">
    <property type="entry name" value="DEAD"/>
    <property type="match status" value="1"/>
</dbReference>
<proteinExistence type="inferred from homology"/>
<dbReference type="PROSITE" id="PS51194">
    <property type="entry name" value="HELICASE_CTER"/>
    <property type="match status" value="1"/>
</dbReference>
<keyword evidence="7" id="KW-0378">Hydrolase</keyword>
<evidence type="ECO:0000256" key="11">
    <source>
        <dbReference type="ARBA" id="ARBA00023125"/>
    </source>
</evidence>
<dbReference type="Gene3D" id="1.10.150.80">
    <property type="entry name" value="HRDC domain"/>
    <property type="match status" value="1"/>
</dbReference>
<keyword evidence="14" id="KW-0413">Isomerase</keyword>
<evidence type="ECO:0000256" key="8">
    <source>
        <dbReference type="ARBA" id="ARBA00022806"/>
    </source>
</evidence>
<dbReference type="NCBIfam" id="TIGR00614">
    <property type="entry name" value="recQ_fam"/>
    <property type="match status" value="1"/>
</dbReference>
<dbReference type="InterPro" id="IPR032284">
    <property type="entry name" value="RecQ_Zn-bd"/>
</dbReference>
<dbReference type="SUPFAM" id="SSF47819">
    <property type="entry name" value="HRDC-like"/>
    <property type="match status" value="1"/>
</dbReference>
<dbReference type="SMART" id="SM00341">
    <property type="entry name" value="HRDC"/>
    <property type="match status" value="1"/>
</dbReference>
<dbReference type="InterPro" id="IPR014001">
    <property type="entry name" value="Helicase_ATP-bd"/>
</dbReference>
<dbReference type="EC" id="5.6.2.4" evidence="16"/>
<evidence type="ECO:0000259" key="17">
    <source>
        <dbReference type="PROSITE" id="PS50967"/>
    </source>
</evidence>
<dbReference type="InterPro" id="IPR011545">
    <property type="entry name" value="DEAD/DEAH_box_helicase_dom"/>
</dbReference>
<dbReference type="InterPro" id="IPR027417">
    <property type="entry name" value="P-loop_NTPase"/>
</dbReference>
<dbReference type="Pfam" id="PF16124">
    <property type="entry name" value="RecQ_Zn_bind"/>
    <property type="match status" value="1"/>
</dbReference>
<reference evidence="20 21" key="1">
    <citation type="submission" date="2024-08" db="EMBL/GenBank/DDBJ databases">
        <title>Whole-genome sequencing of halo(alkali)philic microorganisms from hypersaline lakes.</title>
        <authorList>
            <person name="Sorokin D.Y."/>
            <person name="Merkel A.Y."/>
            <person name="Messina E."/>
            <person name="Yakimov M."/>
        </authorList>
    </citation>
    <scope>NUCLEOTIDE SEQUENCE [LARGE SCALE GENOMIC DNA]</scope>
    <source>
        <strain evidence="20 21">Cl-TMA</strain>
    </source>
</reference>
<keyword evidence="5" id="KW-0547">Nucleotide-binding</keyword>
<evidence type="ECO:0000256" key="14">
    <source>
        <dbReference type="ARBA" id="ARBA00023235"/>
    </source>
</evidence>
<evidence type="ECO:0000259" key="19">
    <source>
        <dbReference type="PROSITE" id="PS51194"/>
    </source>
</evidence>